<protein>
    <submittedName>
        <fullName evidence="2">Uncharacterized protein</fullName>
    </submittedName>
</protein>
<evidence type="ECO:0000313" key="2">
    <source>
        <dbReference type="EMBL" id="KAA6416396.1"/>
    </source>
</evidence>
<feature type="region of interest" description="Disordered" evidence="1">
    <location>
        <begin position="109"/>
        <end position="141"/>
    </location>
</feature>
<feature type="compositionally biased region" description="Polar residues" evidence="1">
    <location>
        <begin position="129"/>
        <end position="141"/>
    </location>
</feature>
<sequence>MANVKLKQTDDEDLVEAYTELIEQWDNHDIQYRIDKLLALRYMAEDEGRIVNTTKAAKRKRMTTPSFKNPLHLSKLFSKDNVDDDEGLFAYAKKEPKEDTFLNFASQQDNLYDNSDSEEQQRRAKATRNGRSSASVAPSLFTTPTIPAKSKVRGTPYDPHKVRIFVGNRPQQFFVKTGGLEERSPLLFNMMSHHRAEGSYIMSPLLSSITPEDFQPIAEILDHGEYRPNLLDDGTRWARLENISTNAQRAEELLLSGIRYCHAQQVEMADLQLLIFRKVKLLGDYPAFELLSAVHMWYREDPPDNEEMHEFLLPTWLNFFTNC</sequence>
<proteinExistence type="predicted"/>
<evidence type="ECO:0000313" key="3">
    <source>
        <dbReference type="Proteomes" id="UP000324767"/>
    </source>
</evidence>
<dbReference type="EMBL" id="VXIT01000001">
    <property type="protein sequence ID" value="KAA6416396.1"/>
    <property type="molecule type" value="Genomic_DNA"/>
</dbReference>
<name>A0A5M8Q2F6_9LECA</name>
<dbReference type="Proteomes" id="UP000324767">
    <property type="component" value="Unassembled WGS sequence"/>
</dbReference>
<dbReference type="AlphaFoldDB" id="A0A5M8Q2F6"/>
<dbReference type="OrthoDB" id="5315417at2759"/>
<gene>
    <name evidence="2" type="ORF">FRX48_01116</name>
</gene>
<accession>A0A5M8Q2F6</accession>
<reference evidence="2 3" key="1">
    <citation type="submission" date="2019-09" db="EMBL/GenBank/DDBJ databases">
        <title>The hologenome of the rock-dwelling lichen Lasallia pustulata.</title>
        <authorList>
            <person name="Greshake Tzovaras B."/>
            <person name="Segers F."/>
            <person name="Bicker A."/>
            <person name="Dal Grande F."/>
            <person name="Otte J."/>
            <person name="Hankeln T."/>
            <person name="Schmitt I."/>
            <person name="Ebersberger I."/>
        </authorList>
    </citation>
    <scope>NUCLEOTIDE SEQUENCE [LARGE SCALE GENOMIC DNA]</scope>
    <source>
        <strain evidence="2">A1-1</strain>
    </source>
</reference>
<evidence type="ECO:0000256" key="1">
    <source>
        <dbReference type="SAM" id="MobiDB-lite"/>
    </source>
</evidence>
<comment type="caution">
    <text evidence="2">The sequence shown here is derived from an EMBL/GenBank/DDBJ whole genome shotgun (WGS) entry which is preliminary data.</text>
</comment>
<organism evidence="2 3">
    <name type="scientific">Lasallia pustulata</name>
    <dbReference type="NCBI Taxonomy" id="136370"/>
    <lineage>
        <taxon>Eukaryota</taxon>
        <taxon>Fungi</taxon>
        <taxon>Dikarya</taxon>
        <taxon>Ascomycota</taxon>
        <taxon>Pezizomycotina</taxon>
        <taxon>Lecanoromycetes</taxon>
        <taxon>OSLEUM clade</taxon>
        <taxon>Umbilicariomycetidae</taxon>
        <taxon>Umbilicariales</taxon>
        <taxon>Umbilicariaceae</taxon>
        <taxon>Lasallia</taxon>
    </lineage>
</organism>